<evidence type="ECO:0000313" key="4">
    <source>
        <dbReference type="RefSeq" id="XP_030634300.1"/>
    </source>
</evidence>
<keyword evidence="1" id="KW-0472">Membrane</keyword>
<keyword evidence="1" id="KW-0812">Transmembrane</keyword>
<evidence type="ECO:0000256" key="2">
    <source>
        <dbReference type="SAM" id="SignalP"/>
    </source>
</evidence>
<accession>A0A6J2VMX4</accession>
<sequence>MIRAHYILIVGAGLFVFKIPPGKALLENTSDCCGKNQRVNGTCLNATQCDSMMCPHVLENNTVVCVHCDSVLSDLENSTACNNSRTNDRTFISTVLKIGEGGPGVAASVLLGTLLLSLFLILSVASFFYLKRSNRLPGLFYRRNKAFIFQPSEAAVMIPTTTSSGRKPRYVRRERPSATPATGAATIATGAVTKVYNV</sequence>
<feature type="signal peptide" evidence="2">
    <location>
        <begin position="1"/>
        <end position="24"/>
    </location>
</feature>
<dbReference type="CTD" id="127514032"/>
<dbReference type="InterPro" id="IPR027888">
    <property type="entry name" value="DUF4501"/>
</dbReference>
<dbReference type="RefSeq" id="XP_030634300.1">
    <property type="nucleotide sequence ID" value="XM_030778440.1"/>
</dbReference>
<protein>
    <submittedName>
        <fullName evidence="4">Uncharacterized protein C1orf159 homolog</fullName>
    </submittedName>
</protein>
<feature type="transmembrane region" description="Helical" evidence="1">
    <location>
        <begin position="105"/>
        <end position="130"/>
    </location>
</feature>
<dbReference type="InParanoid" id="A0A6J2VMX4"/>
<dbReference type="AlphaFoldDB" id="A0A6J2VMX4"/>
<dbReference type="PANTHER" id="PTHR16247:SF0">
    <property type="entry name" value="RIKEN CDNA 9430015G10 GENE"/>
    <property type="match status" value="1"/>
</dbReference>
<name>A0A6J2VMX4_CHACN</name>
<evidence type="ECO:0000313" key="3">
    <source>
        <dbReference type="Proteomes" id="UP000504632"/>
    </source>
</evidence>
<dbReference type="Proteomes" id="UP000504632">
    <property type="component" value="Chromosome 6"/>
</dbReference>
<reference evidence="4" key="1">
    <citation type="submission" date="2025-08" db="UniProtKB">
        <authorList>
            <consortium name="RefSeq"/>
        </authorList>
    </citation>
    <scope>IDENTIFICATION</scope>
</reference>
<gene>
    <name evidence="4" type="primary">c6h1orf159</name>
</gene>
<dbReference type="Pfam" id="PF14946">
    <property type="entry name" value="DUF4501"/>
    <property type="match status" value="1"/>
</dbReference>
<evidence type="ECO:0000256" key="1">
    <source>
        <dbReference type="SAM" id="Phobius"/>
    </source>
</evidence>
<organism evidence="3 4">
    <name type="scientific">Chanos chanos</name>
    <name type="common">Milkfish</name>
    <name type="synonym">Mugil chanos</name>
    <dbReference type="NCBI Taxonomy" id="29144"/>
    <lineage>
        <taxon>Eukaryota</taxon>
        <taxon>Metazoa</taxon>
        <taxon>Chordata</taxon>
        <taxon>Craniata</taxon>
        <taxon>Vertebrata</taxon>
        <taxon>Euteleostomi</taxon>
        <taxon>Actinopterygii</taxon>
        <taxon>Neopterygii</taxon>
        <taxon>Teleostei</taxon>
        <taxon>Ostariophysi</taxon>
        <taxon>Gonorynchiformes</taxon>
        <taxon>Chanidae</taxon>
        <taxon>Chanos</taxon>
    </lineage>
</organism>
<feature type="chain" id="PRO_5027056438" evidence="2">
    <location>
        <begin position="25"/>
        <end position="198"/>
    </location>
</feature>
<dbReference type="PANTHER" id="PTHR16247">
    <property type="entry name" value="RIKEN CDNA 9430015G10 GENE"/>
    <property type="match status" value="1"/>
</dbReference>
<dbReference type="OrthoDB" id="9895472at2759"/>
<dbReference type="GeneID" id="115815486"/>
<proteinExistence type="predicted"/>
<keyword evidence="2" id="KW-0732">Signal</keyword>
<keyword evidence="1" id="KW-1133">Transmembrane helix</keyword>
<keyword evidence="3" id="KW-1185">Reference proteome</keyword>